<accession>A0A8D3A9G3</accession>
<feature type="signal peptide" evidence="7">
    <location>
        <begin position="1"/>
        <end position="18"/>
    </location>
</feature>
<proteinExistence type="predicted"/>
<sequence>MRYLGFILLIWFPGGLQAQSAAQPCPAPKLVGGYFVHEQETYSHEDHLIYACDNGYKPAVEGWWATSTCHNGTWSHTPQCMDESACIPPTIANAKYTKATGSWYEDGHIIRITCDKGYEHKNRVATARCMNGTWPLLPTCEKSVKTCSEPPKIPHAVIVHRGYEELFPEESVVQYECEDGYSIEASQKNSSMCLAGTWTDGPMCRLGTGRVVEGGVSADVGTGTTSAGHGTQHGDRGSRPDTGSNAEVGTGGGGTTSAGHGTQLGGGGDGGSSTSSNTKPLVVPIYNCGVHPTVAHGDVVQTAPMYLKYKCSAFYTQVGPETVVCYNDDTWSSLPVCKGAFCVMEPAIYGDFELVTAEYLMEGETKNFQCVWPYYYMAARCTNGRISHSRCCREDYHYNRYCSWIQLPPVGPATAD</sequence>
<gene>
    <name evidence="9" type="primary">LOC118310519</name>
</gene>
<feature type="region of interest" description="Disordered" evidence="6">
    <location>
        <begin position="215"/>
        <end position="276"/>
    </location>
</feature>
<dbReference type="SMART" id="SM00032">
    <property type="entry name" value="CCP"/>
    <property type="match status" value="4"/>
</dbReference>
<evidence type="ECO:0000259" key="8">
    <source>
        <dbReference type="PROSITE" id="PS50923"/>
    </source>
</evidence>
<feature type="disulfide bond" evidence="5">
    <location>
        <begin position="177"/>
        <end position="204"/>
    </location>
</feature>
<reference evidence="9" key="2">
    <citation type="submission" date="2025-08" db="UniProtKB">
        <authorList>
            <consortium name="Ensembl"/>
        </authorList>
    </citation>
    <scope>IDENTIFICATION</scope>
</reference>
<dbReference type="Ensembl" id="ENSSMAT00000014870.2">
    <property type="protein sequence ID" value="ENSSMAP00000014680.2"/>
    <property type="gene ID" value="ENSSMAG00000008973.2"/>
</dbReference>
<dbReference type="CDD" id="cd00033">
    <property type="entry name" value="CCP"/>
    <property type="match status" value="4"/>
</dbReference>
<dbReference type="InterPro" id="IPR000436">
    <property type="entry name" value="Sushi_SCR_CCP_dom"/>
</dbReference>
<feature type="domain" description="Sushi" evidence="8">
    <location>
        <begin position="286"/>
        <end position="339"/>
    </location>
</feature>
<feature type="compositionally biased region" description="Gly residues" evidence="6">
    <location>
        <begin position="249"/>
        <end position="271"/>
    </location>
</feature>
<keyword evidence="4 5" id="KW-1015">Disulfide bond</keyword>
<dbReference type="InterPro" id="IPR035976">
    <property type="entry name" value="Sushi/SCR/CCP_sf"/>
</dbReference>
<dbReference type="Proteomes" id="UP000694558">
    <property type="component" value="Chromosome 7"/>
</dbReference>
<protein>
    <recommendedName>
        <fullName evidence="8">Sushi domain-containing protein</fullName>
    </recommendedName>
</protein>
<comment type="subcellular location">
    <subcellularLocation>
        <location evidence="1">Virion</location>
    </subcellularLocation>
</comment>
<feature type="domain" description="Sushi" evidence="8">
    <location>
        <begin position="84"/>
        <end position="142"/>
    </location>
</feature>
<keyword evidence="3 7" id="KW-0732">Signal</keyword>
<dbReference type="PANTHER" id="PTHR45785:SF2">
    <property type="entry name" value="COMPLEMENT FACTOR H-RELATED"/>
    <property type="match status" value="1"/>
</dbReference>
<dbReference type="AlphaFoldDB" id="A0A8D3A9G3"/>
<name>A0A8D3A9G3_SCOMX</name>
<evidence type="ECO:0000256" key="5">
    <source>
        <dbReference type="PROSITE-ProRule" id="PRU00302"/>
    </source>
</evidence>
<organism evidence="9 10">
    <name type="scientific">Scophthalmus maximus</name>
    <name type="common">Turbot</name>
    <name type="synonym">Psetta maxima</name>
    <dbReference type="NCBI Taxonomy" id="52904"/>
    <lineage>
        <taxon>Eukaryota</taxon>
        <taxon>Metazoa</taxon>
        <taxon>Chordata</taxon>
        <taxon>Craniata</taxon>
        <taxon>Vertebrata</taxon>
        <taxon>Euteleostomi</taxon>
        <taxon>Actinopterygii</taxon>
        <taxon>Neopterygii</taxon>
        <taxon>Teleostei</taxon>
        <taxon>Neoteleostei</taxon>
        <taxon>Acanthomorphata</taxon>
        <taxon>Carangaria</taxon>
        <taxon>Pleuronectiformes</taxon>
        <taxon>Pleuronectoidei</taxon>
        <taxon>Scophthalmidae</taxon>
        <taxon>Scophthalmus</taxon>
    </lineage>
</organism>
<evidence type="ECO:0000256" key="4">
    <source>
        <dbReference type="ARBA" id="ARBA00023157"/>
    </source>
</evidence>
<feature type="domain" description="Sushi" evidence="8">
    <location>
        <begin position="23"/>
        <end position="82"/>
    </location>
</feature>
<evidence type="ECO:0000313" key="9">
    <source>
        <dbReference type="Ensembl" id="ENSSMAP00000014680.2"/>
    </source>
</evidence>
<dbReference type="PROSITE" id="PS50923">
    <property type="entry name" value="SUSHI"/>
    <property type="match status" value="4"/>
</dbReference>
<dbReference type="GeneTree" id="ENSGT00940000154386"/>
<comment type="caution">
    <text evidence="5">Lacks conserved residue(s) required for the propagation of feature annotation.</text>
</comment>
<evidence type="ECO:0000256" key="7">
    <source>
        <dbReference type="SAM" id="SignalP"/>
    </source>
</evidence>
<dbReference type="SUPFAM" id="SSF57535">
    <property type="entry name" value="Complement control module/SCR domain"/>
    <property type="match status" value="4"/>
</dbReference>
<dbReference type="PANTHER" id="PTHR45785">
    <property type="entry name" value="COMPLEMENT FACTOR H-RELATED"/>
    <property type="match status" value="1"/>
</dbReference>
<evidence type="ECO:0000256" key="1">
    <source>
        <dbReference type="ARBA" id="ARBA00004328"/>
    </source>
</evidence>
<evidence type="ECO:0000256" key="3">
    <source>
        <dbReference type="ARBA" id="ARBA00022729"/>
    </source>
</evidence>
<dbReference type="InterPro" id="IPR051503">
    <property type="entry name" value="ComplSys_Reg/VirEntry_Med"/>
</dbReference>
<reference evidence="9" key="1">
    <citation type="submission" date="2023-05" db="EMBL/GenBank/DDBJ databases">
        <title>High-quality long-read genome of Scophthalmus maximus.</title>
        <authorList>
            <person name="Lien S."/>
            <person name="Martinez P."/>
        </authorList>
    </citation>
    <scope>NUCLEOTIDE SEQUENCE [LARGE SCALE GENOMIC DNA]</scope>
</reference>
<evidence type="ECO:0000256" key="2">
    <source>
        <dbReference type="ARBA" id="ARBA00022659"/>
    </source>
</evidence>
<feature type="chain" id="PRO_5034775513" description="Sushi domain-containing protein" evidence="7">
    <location>
        <begin position="19"/>
        <end position="416"/>
    </location>
</feature>
<feature type="domain" description="Sushi" evidence="8">
    <location>
        <begin position="145"/>
        <end position="206"/>
    </location>
</feature>
<feature type="disulfide bond" evidence="5">
    <location>
        <begin position="86"/>
        <end position="129"/>
    </location>
</feature>
<evidence type="ECO:0000256" key="6">
    <source>
        <dbReference type="SAM" id="MobiDB-lite"/>
    </source>
</evidence>
<dbReference type="Pfam" id="PF00084">
    <property type="entry name" value="Sushi"/>
    <property type="match status" value="4"/>
</dbReference>
<dbReference type="Gene3D" id="2.10.70.10">
    <property type="entry name" value="Complement Module, domain 1"/>
    <property type="match status" value="4"/>
</dbReference>
<evidence type="ECO:0000313" key="10">
    <source>
        <dbReference type="Proteomes" id="UP000694558"/>
    </source>
</evidence>
<keyword evidence="2 5" id="KW-0768">Sushi</keyword>